<keyword evidence="3 4" id="KW-0808">Transferase</keyword>
<dbReference type="AlphaFoldDB" id="A0A8C1BRT5"/>
<dbReference type="Gene3D" id="1.20.1050.10">
    <property type="match status" value="1"/>
</dbReference>
<dbReference type="GO" id="GO:0006749">
    <property type="term" value="P:glutathione metabolic process"/>
    <property type="evidence" value="ECO:0007669"/>
    <property type="project" value="UniProtKB-UniRule"/>
</dbReference>
<dbReference type="PROSITE" id="PS50404">
    <property type="entry name" value="GST_NTER"/>
    <property type="match status" value="1"/>
</dbReference>
<evidence type="ECO:0000313" key="5">
    <source>
        <dbReference type="Ensembl" id="ENSCCRP00000036943.1"/>
    </source>
</evidence>
<dbReference type="InterPro" id="IPR010987">
    <property type="entry name" value="Glutathione-S-Trfase_C-like"/>
</dbReference>
<dbReference type="PANTHER" id="PTHR11571">
    <property type="entry name" value="GLUTATHIONE S-TRANSFERASE"/>
    <property type="match status" value="1"/>
</dbReference>
<keyword evidence="6" id="KW-1185">Reference proteome</keyword>
<evidence type="ECO:0000256" key="2">
    <source>
        <dbReference type="ARBA" id="ARBA00011738"/>
    </source>
</evidence>
<dbReference type="PROSITE" id="PS50405">
    <property type="entry name" value="GST_CTER"/>
    <property type="match status" value="1"/>
</dbReference>
<dbReference type="GeneTree" id="ENSGT00940000162460"/>
<sequence>MTHQKHFKAYKRIVARTSAHCTSGAARALSETQLSRPTLFYTMAPYTLTYFPVKGRCGALKMMLADNDQQLKENMVSIEEWMKGDMKGSCLFGQLPKFEDGDLVLYQSNAMLRHLGRKHGAYGKNDCEASLIDMMNDAVEDLRLKYIKLIYQEYETGKEAYCKDLPNHLKPFESVLSKSKSGFLVGDQISFADYNLFDLLLNHKVLCSASLDSFPTLKSYVDKIAARPKIKALLECENFKKLPINGNGKQ</sequence>
<keyword evidence="4" id="KW-0539">Nucleus</keyword>
<evidence type="ECO:0000256" key="1">
    <source>
        <dbReference type="ARBA" id="ARBA00007297"/>
    </source>
</evidence>
<keyword evidence="4" id="KW-0963">Cytoplasm</keyword>
<dbReference type="InterPro" id="IPR050213">
    <property type="entry name" value="GST_superfamily"/>
</dbReference>
<dbReference type="Proteomes" id="UP001108240">
    <property type="component" value="Unplaced"/>
</dbReference>
<dbReference type="Pfam" id="PF14497">
    <property type="entry name" value="GST_C_3"/>
    <property type="match status" value="1"/>
</dbReference>
<comment type="subunit">
    <text evidence="2 4">Homodimer.</text>
</comment>
<dbReference type="GO" id="GO:0005739">
    <property type="term" value="C:mitochondrion"/>
    <property type="evidence" value="ECO:0007669"/>
    <property type="project" value="UniProtKB-SubCell"/>
</dbReference>
<comment type="subcellular location">
    <subcellularLocation>
        <location evidence="4">Cytoplasm</location>
    </subcellularLocation>
    <subcellularLocation>
        <location evidence="4">Mitochondrion</location>
    </subcellularLocation>
    <subcellularLocation>
        <location evidence="4">Nucleus</location>
    </subcellularLocation>
</comment>
<reference evidence="5" key="2">
    <citation type="submission" date="2025-09" db="UniProtKB">
        <authorList>
            <consortium name="Ensembl"/>
        </authorList>
    </citation>
    <scope>IDENTIFICATION</scope>
</reference>
<dbReference type="InterPro" id="IPR004046">
    <property type="entry name" value="GST_C"/>
</dbReference>
<dbReference type="Ensembl" id="ENSCCRT00000040031.2">
    <property type="protein sequence ID" value="ENSCCRP00000036943.1"/>
    <property type="gene ID" value="ENSCCRG00000019634.2"/>
</dbReference>
<evidence type="ECO:0000313" key="6">
    <source>
        <dbReference type="Proteomes" id="UP001108240"/>
    </source>
</evidence>
<evidence type="ECO:0000256" key="3">
    <source>
        <dbReference type="ARBA" id="ARBA00022679"/>
    </source>
</evidence>
<dbReference type="GO" id="GO:0005634">
    <property type="term" value="C:nucleus"/>
    <property type="evidence" value="ECO:0007669"/>
    <property type="project" value="UniProtKB-SubCell"/>
</dbReference>
<comment type="similarity">
    <text evidence="1 4">Belongs to the GST superfamily. Pi family.</text>
</comment>
<evidence type="ECO:0000256" key="4">
    <source>
        <dbReference type="RuleBase" id="RU368105"/>
    </source>
</evidence>
<dbReference type="FunFam" id="1.20.1050.10:FF:000020">
    <property type="entry name" value="Glutathione S-transferase P 1"/>
    <property type="match status" value="1"/>
</dbReference>
<comment type="function">
    <text evidence="4">Conjugation of reduced glutathione to a wide number of exogenous and endogenous hydrophobic electrophiles.</text>
</comment>
<organism evidence="5 6">
    <name type="scientific">Cyprinus carpio carpio</name>
    <dbReference type="NCBI Taxonomy" id="630221"/>
    <lineage>
        <taxon>Eukaryota</taxon>
        <taxon>Metazoa</taxon>
        <taxon>Chordata</taxon>
        <taxon>Craniata</taxon>
        <taxon>Vertebrata</taxon>
        <taxon>Euteleostomi</taxon>
        <taxon>Actinopterygii</taxon>
        <taxon>Neopterygii</taxon>
        <taxon>Teleostei</taxon>
        <taxon>Ostariophysi</taxon>
        <taxon>Cypriniformes</taxon>
        <taxon>Cyprinidae</taxon>
        <taxon>Cyprininae</taxon>
        <taxon>Cyprinus</taxon>
    </lineage>
</organism>
<dbReference type="SUPFAM" id="SSF52833">
    <property type="entry name" value="Thioredoxin-like"/>
    <property type="match status" value="1"/>
</dbReference>
<dbReference type="SFLD" id="SFLDS00019">
    <property type="entry name" value="Glutathione_Transferase_(cytos"/>
    <property type="match status" value="1"/>
</dbReference>
<dbReference type="SFLD" id="SFLDG00363">
    <property type="entry name" value="AMPS_(cytGST):_Alpha-__Mu-__Pi"/>
    <property type="match status" value="1"/>
</dbReference>
<accession>A0A8C1BRT5</accession>
<dbReference type="SUPFAM" id="SSF47616">
    <property type="entry name" value="GST C-terminal domain-like"/>
    <property type="match status" value="1"/>
</dbReference>
<dbReference type="SFLD" id="SFLDG01205">
    <property type="entry name" value="AMPS.1"/>
    <property type="match status" value="1"/>
</dbReference>
<dbReference type="InterPro" id="IPR036282">
    <property type="entry name" value="Glutathione-S-Trfase_C_sf"/>
</dbReference>
<dbReference type="OMA" id="KKSCVFG"/>
<dbReference type="GO" id="GO:0004364">
    <property type="term" value="F:glutathione transferase activity"/>
    <property type="evidence" value="ECO:0007669"/>
    <property type="project" value="UniProtKB-UniRule"/>
</dbReference>
<dbReference type="GO" id="GO:0005829">
    <property type="term" value="C:cytosol"/>
    <property type="evidence" value="ECO:0007669"/>
    <property type="project" value="TreeGrafter"/>
</dbReference>
<dbReference type="Gene3D" id="3.40.30.10">
    <property type="entry name" value="Glutaredoxin"/>
    <property type="match status" value="1"/>
</dbReference>
<dbReference type="EC" id="2.5.1.18" evidence="4"/>
<dbReference type="PRINTS" id="PR01268">
    <property type="entry name" value="GSTRNSFRASEP"/>
</dbReference>
<dbReference type="CDD" id="cd03076">
    <property type="entry name" value="GST_N_Pi"/>
    <property type="match status" value="1"/>
</dbReference>
<name>A0A8C1BRT5_CYPCA</name>
<dbReference type="CDD" id="cd03210">
    <property type="entry name" value="GST_C_Pi"/>
    <property type="match status" value="1"/>
</dbReference>
<dbReference type="PANTHER" id="PTHR11571:SF141">
    <property type="entry name" value="GLUTATHIONE S-TRANSFERASE"/>
    <property type="match status" value="1"/>
</dbReference>
<dbReference type="InterPro" id="IPR004045">
    <property type="entry name" value="Glutathione_S-Trfase_N"/>
</dbReference>
<proteinExistence type="inferred from homology"/>
<reference evidence="5" key="1">
    <citation type="submission" date="2025-08" db="UniProtKB">
        <authorList>
            <consortium name="Ensembl"/>
        </authorList>
    </citation>
    <scope>IDENTIFICATION</scope>
</reference>
<keyword evidence="4" id="KW-0496">Mitochondrion</keyword>
<dbReference type="InterPro" id="IPR040079">
    <property type="entry name" value="Glutathione_S-Trfase"/>
</dbReference>
<protein>
    <recommendedName>
        <fullName evidence="4">Glutathione S-transferase</fullName>
        <ecNumber evidence="4">2.5.1.18</ecNumber>
    </recommendedName>
    <alternativeName>
        <fullName evidence="4">GST class-pi</fullName>
    </alternativeName>
</protein>
<dbReference type="InterPro" id="IPR036249">
    <property type="entry name" value="Thioredoxin-like_sf"/>
</dbReference>
<dbReference type="InterPro" id="IPR003082">
    <property type="entry name" value="GST_pi"/>
</dbReference>
<comment type="catalytic activity">
    <reaction evidence="4">
        <text>RX + glutathione = an S-substituted glutathione + a halide anion + H(+)</text>
        <dbReference type="Rhea" id="RHEA:16437"/>
        <dbReference type="ChEBI" id="CHEBI:15378"/>
        <dbReference type="ChEBI" id="CHEBI:16042"/>
        <dbReference type="ChEBI" id="CHEBI:17792"/>
        <dbReference type="ChEBI" id="CHEBI:57925"/>
        <dbReference type="ChEBI" id="CHEBI:90779"/>
        <dbReference type="EC" id="2.5.1.18"/>
    </reaction>
</comment>